<reference evidence="1 2" key="1">
    <citation type="journal article" date="2018" name="J. Allergy Clin. Immunol.">
        <title>High-quality assembly of Dermatophagoides pteronyssinus genome and transcriptome reveals a wide range of novel allergens.</title>
        <authorList>
            <person name="Liu X.Y."/>
            <person name="Yang K.Y."/>
            <person name="Wang M.Q."/>
            <person name="Kwok J.S."/>
            <person name="Zeng X."/>
            <person name="Yang Z."/>
            <person name="Xiao X.J."/>
            <person name="Lau C.P."/>
            <person name="Li Y."/>
            <person name="Huang Z.M."/>
            <person name="Ba J.G."/>
            <person name="Yim A.K."/>
            <person name="Ouyang C.Y."/>
            <person name="Ngai S.M."/>
            <person name="Chan T.F."/>
            <person name="Leung E.L."/>
            <person name="Liu L."/>
            <person name="Liu Z.G."/>
            <person name="Tsui S.K."/>
        </authorList>
    </citation>
    <scope>NUCLEOTIDE SEQUENCE [LARGE SCALE GENOMIC DNA]</scope>
    <source>
        <strain evidence="1">Derp</strain>
    </source>
</reference>
<gene>
    <name evidence="1" type="ORF">DERP_014117</name>
</gene>
<dbReference type="Proteomes" id="UP000887458">
    <property type="component" value="Unassembled WGS sequence"/>
</dbReference>
<dbReference type="EMBL" id="NJHN03000102">
    <property type="protein sequence ID" value="KAH9414948.1"/>
    <property type="molecule type" value="Genomic_DNA"/>
</dbReference>
<reference evidence="1 2" key="2">
    <citation type="journal article" date="2022" name="Mol. Biol. Evol.">
        <title>Comparative Genomics Reveals Insights into the Divergent Evolution of Astigmatic Mites and Household Pest Adaptations.</title>
        <authorList>
            <person name="Xiong Q."/>
            <person name="Wan A.T."/>
            <person name="Liu X."/>
            <person name="Fung C.S."/>
            <person name="Xiao X."/>
            <person name="Malainual N."/>
            <person name="Hou J."/>
            <person name="Wang L."/>
            <person name="Wang M."/>
            <person name="Yang K.Y."/>
            <person name="Cui Y."/>
            <person name="Leung E.L."/>
            <person name="Nong W."/>
            <person name="Shin S.K."/>
            <person name="Au S.W."/>
            <person name="Jeong K.Y."/>
            <person name="Chew F.T."/>
            <person name="Hui J.H."/>
            <person name="Leung T.F."/>
            <person name="Tungtrongchitr A."/>
            <person name="Zhong N."/>
            <person name="Liu Z."/>
            <person name="Tsui S.K."/>
        </authorList>
    </citation>
    <scope>NUCLEOTIDE SEQUENCE [LARGE SCALE GENOMIC DNA]</scope>
    <source>
        <strain evidence="1">Derp</strain>
    </source>
</reference>
<keyword evidence="2" id="KW-1185">Reference proteome</keyword>
<accession>A0ABQ8IX97</accession>
<evidence type="ECO:0000313" key="1">
    <source>
        <dbReference type="EMBL" id="KAH9414948.1"/>
    </source>
</evidence>
<name>A0ABQ8IX97_DERPT</name>
<evidence type="ECO:0000313" key="2">
    <source>
        <dbReference type="Proteomes" id="UP000887458"/>
    </source>
</evidence>
<comment type="caution">
    <text evidence="1">The sequence shown here is derived from an EMBL/GenBank/DDBJ whole genome shotgun (WGS) entry which is preliminary data.</text>
</comment>
<protein>
    <submittedName>
        <fullName evidence="1">Uncharacterized protein</fullName>
    </submittedName>
</protein>
<sequence>MFCLFYYSYFFHKKLPIELPYNYESLKDQLMENSLYENLMKSTTNIDDNNSNNELHQFIE</sequence>
<proteinExistence type="predicted"/>
<organism evidence="1 2">
    <name type="scientific">Dermatophagoides pteronyssinus</name>
    <name type="common">European house dust mite</name>
    <dbReference type="NCBI Taxonomy" id="6956"/>
    <lineage>
        <taxon>Eukaryota</taxon>
        <taxon>Metazoa</taxon>
        <taxon>Ecdysozoa</taxon>
        <taxon>Arthropoda</taxon>
        <taxon>Chelicerata</taxon>
        <taxon>Arachnida</taxon>
        <taxon>Acari</taxon>
        <taxon>Acariformes</taxon>
        <taxon>Sarcoptiformes</taxon>
        <taxon>Astigmata</taxon>
        <taxon>Psoroptidia</taxon>
        <taxon>Analgoidea</taxon>
        <taxon>Pyroglyphidae</taxon>
        <taxon>Dermatophagoidinae</taxon>
        <taxon>Dermatophagoides</taxon>
    </lineage>
</organism>